<feature type="region of interest" description="Disordered" evidence="1">
    <location>
        <begin position="103"/>
        <end position="138"/>
    </location>
</feature>
<organism evidence="3 4">
    <name type="scientific">Cadophora malorum</name>
    <dbReference type="NCBI Taxonomy" id="108018"/>
    <lineage>
        <taxon>Eukaryota</taxon>
        <taxon>Fungi</taxon>
        <taxon>Dikarya</taxon>
        <taxon>Ascomycota</taxon>
        <taxon>Pezizomycotina</taxon>
        <taxon>Leotiomycetes</taxon>
        <taxon>Helotiales</taxon>
        <taxon>Ploettnerulaceae</taxon>
        <taxon>Cadophora</taxon>
    </lineage>
</organism>
<reference evidence="3" key="1">
    <citation type="submission" date="2021-02" db="EMBL/GenBank/DDBJ databases">
        <title>Genome sequence Cadophora malorum strain M34.</title>
        <authorList>
            <person name="Stefanovic E."/>
            <person name="Vu D."/>
            <person name="Scully C."/>
            <person name="Dijksterhuis J."/>
            <person name="Roader J."/>
            <person name="Houbraken J."/>
        </authorList>
    </citation>
    <scope>NUCLEOTIDE SEQUENCE</scope>
    <source>
        <strain evidence="3">M34</strain>
    </source>
</reference>
<feature type="region of interest" description="Disordered" evidence="1">
    <location>
        <begin position="151"/>
        <end position="202"/>
    </location>
</feature>
<dbReference type="PROSITE" id="PS00028">
    <property type="entry name" value="ZINC_FINGER_C2H2_1"/>
    <property type="match status" value="1"/>
</dbReference>
<gene>
    <name evidence="3" type="ORF">IFR04_001258</name>
</gene>
<name>A0A8H7WIK2_9HELO</name>
<evidence type="ECO:0000259" key="2">
    <source>
        <dbReference type="PROSITE" id="PS00028"/>
    </source>
</evidence>
<accession>A0A8H7WIK2</accession>
<comment type="caution">
    <text evidence="3">The sequence shown here is derived from an EMBL/GenBank/DDBJ whole genome shotgun (WGS) entry which is preliminary data.</text>
</comment>
<dbReference type="SMART" id="SM00355">
    <property type="entry name" value="ZnF_C2H2"/>
    <property type="match status" value="2"/>
</dbReference>
<dbReference type="InterPro" id="IPR013087">
    <property type="entry name" value="Znf_C2H2_type"/>
</dbReference>
<dbReference type="AlphaFoldDB" id="A0A8H7WIK2"/>
<proteinExistence type="predicted"/>
<evidence type="ECO:0000256" key="1">
    <source>
        <dbReference type="SAM" id="MobiDB-lite"/>
    </source>
</evidence>
<feature type="compositionally biased region" description="Polar residues" evidence="1">
    <location>
        <begin position="106"/>
        <end position="122"/>
    </location>
</feature>
<dbReference type="OrthoDB" id="2687452at2759"/>
<feature type="domain" description="C2H2-type" evidence="2">
    <location>
        <begin position="14"/>
        <end position="37"/>
    </location>
</feature>
<sequence length="202" mass="22128">MAQQAGHPAFRWACNVPGCNKDFSRLADARRHATESHGSHLLLCHVLGCRWAGAKRKDRVKNHMKKKHSDLMSVDLEIPEDGSWQASPSVAYVHSQNQGNGYTGQEICQPTFANASGPSTHGLQPPYNPIPSSSTFSRQLDTNQHAGWQEMNSSSSQLLTDGRMGQYDSNPTQDQCSSLSPAEGDKYADPENENLEGEAGYV</sequence>
<feature type="compositionally biased region" description="Polar residues" evidence="1">
    <location>
        <begin position="167"/>
        <end position="180"/>
    </location>
</feature>
<protein>
    <recommendedName>
        <fullName evidence="2">C2H2-type domain-containing protein</fullName>
    </recommendedName>
</protein>
<dbReference type="Proteomes" id="UP000664132">
    <property type="component" value="Unassembled WGS sequence"/>
</dbReference>
<evidence type="ECO:0000313" key="4">
    <source>
        <dbReference type="Proteomes" id="UP000664132"/>
    </source>
</evidence>
<keyword evidence="4" id="KW-1185">Reference proteome</keyword>
<evidence type="ECO:0000313" key="3">
    <source>
        <dbReference type="EMBL" id="KAG4425561.1"/>
    </source>
</evidence>
<dbReference type="EMBL" id="JAFJYH010000009">
    <property type="protein sequence ID" value="KAG4425561.1"/>
    <property type="molecule type" value="Genomic_DNA"/>
</dbReference>